<evidence type="ECO:0000256" key="13">
    <source>
        <dbReference type="ARBA" id="ARBA00041418"/>
    </source>
</evidence>
<dbReference type="GO" id="GO:0008955">
    <property type="term" value="F:peptidoglycan glycosyltransferase activity"/>
    <property type="evidence" value="ECO:0007669"/>
    <property type="project" value="UniProtKB-EC"/>
</dbReference>
<dbReference type="GO" id="GO:0009252">
    <property type="term" value="P:peptidoglycan biosynthetic process"/>
    <property type="evidence" value="ECO:0007669"/>
    <property type="project" value="UniProtKB-KW"/>
</dbReference>
<dbReference type="GO" id="GO:0015648">
    <property type="term" value="F:lipid-linked peptidoglycan transporter activity"/>
    <property type="evidence" value="ECO:0007669"/>
    <property type="project" value="TreeGrafter"/>
</dbReference>
<feature type="transmembrane region" description="Helical" evidence="18">
    <location>
        <begin position="128"/>
        <end position="144"/>
    </location>
</feature>
<evidence type="ECO:0000256" key="11">
    <source>
        <dbReference type="ARBA" id="ARBA00038053"/>
    </source>
</evidence>
<name>A0A6F8SKV8_9ACTN</name>
<comment type="catalytic activity">
    <reaction evidence="15">
        <text>[GlcNAc-(1-&gt;4)-Mur2Ac(oyl-L-Ala-gamma-D-Glu-L-Lys-D-Ala-D-Ala)](n)-di-trans,octa-cis-undecaprenyl diphosphate + beta-D-GlcNAc-(1-&gt;4)-Mur2Ac(oyl-L-Ala-gamma-D-Glu-L-Lys-D-Ala-D-Ala)-di-trans,octa-cis-undecaprenyl diphosphate = [GlcNAc-(1-&gt;4)-Mur2Ac(oyl-L-Ala-gamma-D-Glu-L-Lys-D-Ala-D-Ala)](n+1)-di-trans,octa-cis-undecaprenyl diphosphate + di-trans,octa-cis-undecaprenyl diphosphate + H(+)</text>
        <dbReference type="Rhea" id="RHEA:23708"/>
        <dbReference type="Rhea" id="RHEA-COMP:9602"/>
        <dbReference type="Rhea" id="RHEA-COMP:9603"/>
        <dbReference type="ChEBI" id="CHEBI:15378"/>
        <dbReference type="ChEBI" id="CHEBI:58405"/>
        <dbReference type="ChEBI" id="CHEBI:60033"/>
        <dbReference type="ChEBI" id="CHEBI:78435"/>
        <dbReference type="EC" id="2.4.99.28"/>
    </reaction>
</comment>
<evidence type="ECO:0000313" key="20">
    <source>
        <dbReference type="Proteomes" id="UP000501727"/>
    </source>
</evidence>
<proteinExistence type="inferred from homology"/>
<evidence type="ECO:0000256" key="1">
    <source>
        <dbReference type="ARBA" id="ARBA00004141"/>
    </source>
</evidence>
<dbReference type="Pfam" id="PF01098">
    <property type="entry name" value="FTSW_RODA_SPOVE"/>
    <property type="match status" value="1"/>
</dbReference>
<evidence type="ECO:0000256" key="15">
    <source>
        <dbReference type="ARBA" id="ARBA00049902"/>
    </source>
</evidence>
<dbReference type="PANTHER" id="PTHR30474:SF2">
    <property type="entry name" value="PEPTIDOGLYCAN GLYCOSYLTRANSFERASE FTSW-RELATED"/>
    <property type="match status" value="1"/>
</dbReference>
<keyword evidence="4 18" id="KW-0812">Transmembrane</keyword>
<keyword evidence="6" id="KW-0573">Peptidoglycan synthesis</keyword>
<keyword evidence="3" id="KW-0808">Transferase</keyword>
<keyword evidence="5" id="KW-0133">Cell shape</keyword>
<feature type="transmembrane region" description="Helical" evidence="18">
    <location>
        <begin position="291"/>
        <end position="318"/>
    </location>
</feature>
<keyword evidence="8 18" id="KW-0472">Membrane</keyword>
<keyword evidence="2" id="KW-0328">Glycosyltransferase</keyword>
<dbReference type="GO" id="GO:0005886">
    <property type="term" value="C:plasma membrane"/>
    <property type="evidence" value="ECO:0007669"/>
    <property type="project" value="TreeGrafter"/>
</dbReference>
<evidence type="ECO:0000256" key="5">
    <source>
        <dbReference type="ARBA" id="ARBA00022960"/>
    </source>
</evidence>
<evidence type="ECO:0000256" key="16">
    <source>
        <dbReference type="ARBA" id="ARBA00049966"/>
    </source>
</evidence>
<dbReference type="GO" id="GO:0032153">
    <property type="term" value="C:cell division site"/>
    <property type="evidence" value="ECO:0007669"/>
    <property type="project" value="TreeGrafter"/>
</dbReference>
<evidence type="ECO:0000256" key="6">
    <source>
        <dbReference type="ARBA" id="ARBA00022984"/>
    </source>
</evidence>
<dbReference type="AlphaFoldDB" id="A0A6F8SKV8"/>
<organism evidence="19 20">
    <name type="scientific">Adlercreutzia hattorii</name>
    <dbReference type="NCBI Taxonomy" id="2707299"/>
    <lineage>
        <taxon>Bacteria</taxon>
        <taxon>Bacillati</taxon>
        <taxon>Actinomycetota</taxon>
        <taxon>Coriobacteriia</taxon>
        <taxon>Eggerthellales</taxon>
        <taxon>Eggerthellaceae</taxon>
        <taxon>Adlercreutzia</taxon>
    </lineage>
</organism>
<protein>
    <recommendedName>
        <fullName evidence="12">Probable peptidoglycan glycosyltransferase FtsW</fullName>
        <ecNumber evidence="14">2.4.99.28</ecNumber>
    </recommendedName>
    <alternativeName>
        <fullName evidence="13">Cell division protein FtsW</fullName>
    </alternativeName>
    <alternativeName>
        <fullName evidence="10">Cell wall polymerase</fullName>
    </alternativeName>
    <alternativeName>
        <fullName evidence="9">Peptidoglycan polymerase</fullName>
    </alternativeName>
</protein>
<evidence type="ECO:0000256" key="4">
    <source>
        <dbReference type="ARBA" id="ARBA00022692"/>
    </source>
</evidence>
<feature type="transmembrane region" description="Helical" evidence="18">
    <location>
        <begin position="99"/>
        <end position="116"/>
    </location>
</feature>
<dbReference type="EC" id="2.4.99.28" evidence="14"/>
<dbReference type="EMBL" id="AP022829">
    <property type="protein sequence ID" value="BCA88327.1"/>
    <property type="molecule type" value="Genomic_DNA"/>
</dbReference>
<feature type="transmembrane region" description="Helical" evidence="18">
    <location>
        <begin position="261"/>
        <end position="284"/>
    </location>
</feature>
<feature type="transmembrane region" description="Helical" evidence="18">
    <location>
        <begin position="30"/>
        <end position="49"/>
    </location>
</feature>
<evidence type="ECO:0000256" key="2">
    <source>
        <dbReference type="ARBA" id="ARBA00022676"/>
    </source>
</evidence>
<feature type="region of interest" description="Disordered" evidence="17">
    <location>
        <begin position="368"/>
        <end position="422"/>
    </location>
</feature>
<evidence type="ECO:0000256" key="7">
    <source>
        <dbReference type="ARBA" id="ARBA00022989"/>
    </source>
</evidence>
<dbReference type="GO" id="GO:0051301">
    <property type="term" value="P:cell division"/>
    <property type="evidence" value="ECO:0007669"/>
    <property type="project" value="InterPro"/>
</dbReference>
<dbReference type="PANTHER" id="PTHR30474">
    <property type="entry name" value="CELL CYCLE PROTEIN"/>
    <property type="match status" value="1"/>
</dbReference>
<reference evidence="20" key="2">
    <citation type="submission" date="2020-03" db="EMBL/GenBank/DDBJ databases">
        <title>Complete Genome Sequence of Adlercreutzia sp. strain 8CFCBH1 Producing Equol, Isolated from Healthy Japanese Feces.</title>
        <authorList>
            <person name="Ogata Y."/>
            <person name="Sakamoto M."/>
            <person name="Ohkuma M."/>
            <person name="Hattori M."/>
            <person name="Suda W."/>
        </authorList>
    </citation>
    <scope>NUCLEOTIDE SEQUENCE [LARGE SCALE GENOMIC DNA]</scope>
    <source>
        <strain evidence="20">8CFCBH1</strain>
    </source>
</reference>
<comment type="subcellular location">
    <subcellularLocation>
        <location evidence="1">Membrane</location>
        <topology evidence="1">Multi-pass membrane protein</topology>
    </subcellularLocation>
</comment>
<dbReference type="KEGG" id="ahat:ADCFC_09460"/>
<evidence type="ECO:0000256" key="17">
    <source>
        <dbReference type="SAM" id="MobiDB-lite"/>
    </source>
</evidence>
<feature type="compositionally biased region" description="Low complexity" evidence="17">
    <location>
        <begin position="389"/>
        <end position="422"/>
    </location>
</feature>
<comment type="function">
    <text evidence="16">Peptidoglycan polymerase that is essential for cell division.</text>
</comment>
<evidence type="ECO:0000256" key="18">
    <source>
        <dbReference type="SAM" id="Phobius"/>
    </source>
</evidence>
<feature type="transmembrane region" description="Helical" evidence="18">
    <location>
        <begin position="173"/>
        <end position="194"/>
    </location>
</feature>
<comment type="similarity">
    <text evidence="11">Belongs to the SEDS family. FtsW subfamily.</text>
</comment>
<accession>A0A6F8SKV8</accession>
<evidence type="ECO:0000256" key="3">
    <source>
        <dbReference type="ARBA" id="ARBA00022679"/>
    </source>
</evidence>
<sequence>MLALVLVGLVMVYSASMVKALDAGKPATDFFTDQLLYVVFGAACALFLWKVVPYRFWVGPIVWAVWAVAVALIFAVWLAGTDHYGAQRWLYIGPVGLQPSEFCKIAFILVAVRLVVDWRAGLVESRATMVRALIFIIAPIALMYRTQSDLGTTAICFVGILAVMWMGGVSRRVIFACLGVAVLGGLVAIFGTGYRSDRLVFMDPWNDGEGGYGTGYNIIRSYYALAEGGIFGVGLGNSHEKFQYLFASESDFIFAVIGEELGLVGALFVIGLFFCVLYAGLAIAERAADDIGAMIAGGATVMLVFQAFLNIACVIGVFPTTGKPLPFISSGGTSMIASFILVGLVLSVSAAPAAPSVYEQRRADLRLVRREPAPPAPSGRTRSGESLRSRSAGASSRSGSGRIDASARSRSARPSNRSNYRR</sequence>
<gene>
    <name evidence="19" type="ORF">ADCFC_08250</name>
</gene>
<feature type="transmembrane region" description="Helical" evidence="18">
    <location>
        <begin position="150"/>
        <end position="166"/>
    </location>
</feature>
<feature type="transmembrane region" description="Helical" evidence="18">
    <location>
        <begin position="56"/>
        <end position="79"/>
    </location>
</feature>
<evidence type="ECO:0000313" key="19">
    <source>
        <dbReference type="EMBL" id="BCA88327.1"/>
    </source>
</evidence>
<evidence type="ECO:0000256" key="9">
    <source>
        <dbReference type="ARBA" id="ARBA00032370"/>
    </source>
</evidence>
<evidence type="ECO:0000256" key="14">
    <source>
        <dbReference type="ARBA" id="ARBA00044770"/>
    </source>
</evidence>
<dbReference type="GO" id="GO:0008360">
    <property type="term" value="P:regulation of cell shape"/>
    <property type="evidence" value="ECO:0007669"/>
    <property type="project" value="UniProtKB-KW"/>
</dbReference>
<evidence type="ECO:0000256" key="8">
    <source>
        <dbReference type="ARBA" id="ARBA00023136"/>
    </source>
</evidence>
<keyword evidence="7 18" id="KW-1133">Transmembrane helix</keyword>
<feature type="transmembrane region" description="Helical" evidence="18">
    <location>
        <begin position="338"/>
        <end position="358"/>
    </location>
</feature>
<evidence type="ECO:0000256" key="10">
    <source>
        <dbReference type="ARBA" id="ARBA00033270"/>
    </source>
</evidence>
<evidence type="ECO:0000256" key="12">
    <source>
        <dbReference type="ARBA" id="ARBA00041185"/>
    </source>
</evidence>
<dbReference type="InterPro" id="IPR001182">
    <property type="entry name" value="FtsW/RodA"/>
</dbReference>
<keyword evidence="20" id="KW-1185">Reference proteome</keyword>
<dbReference type="Proteomes" id="UP000501727">
    <property type="component" value="Chromosome"/>
</dbReference>
<reference evidence="20" key="1">
    <citation type="journal article" date="2020" name="Microbiol. Resour. Announc.">
        <title>Complete Genome Sequence of Adlercreutzia sp. Strain 8CFCBH1, a Potent Producer of Equol, Isolated from Healthy Japanese Feces.</title>
        <authorList>
            <person name="Ogata Y."/>
            <person name="Sakamoto M."/>
            <person name="Ohkuma M."/>
            <person name="Hattori M."/>
            <person name="Suda W."/>
        </authorList>
    </citation>
    <scope>NUCLEOTIDE SEQUENCE [LARGE SCALE GENOMIC DNA]</scope>
    <source>
        <strain evidence="20">8CFCBH1</strain>
    </source>
</reference>